<comment type="caution">
    <text evidence="1">The sequence shown here is derived from an EMBL/GenBank/DDBJ whole genome shotgun (WGS) entry which is preliminary data.</text>
</comment>
<accession>A0ABD3AC54</accession>
<organism evidence="1 2">
    <name type="scientific">Cinchona calisaya</name>
    <dbReference type="NCBI Taxonomy" id="153742"/>
    <lineage>
        <taxon>Eukaryota</taxon>
        <taxon>Viridiplantae</taxon>
        <taxon>Streptophyta</taxon>
        <taxon>Embryophyta</taxon>
        <taxon>Tracheophyta</taxon>
        <taxon>Spermatophyta</taxon>
        <taxon>Magnoliopsida</taxon>
        <taxon>eudicotyledons</taxon>
        <taxon>Gunneridae</taxon>
        <taxon>Pentapetalae</taxon>
        <taxon>asterids</taxon>
        <taxon>lamiids</taxon>
        <taxon>Gentianales</taxon>
        <taxon>Rubiaceae</taxon>
        <taxon>Cinchonoideae</taxon>
        <taxon>Cinchoneae</taxon>
        <taxon>Cinchona</taxon>
    </lineage>
</organism>
<dbReference type="Proteomes" id="UP001630127">
    <property type="component" value="Unassembled WGS sequence"/>
</dbReference>
<sequence>MKELLDSHKEDLRAMEKKNKDAVIFDFLDSQNYQDFLERHLINYHASIEFESLVEDSSIGFFDKGYDRALSYVKKKYLDLDIDDLLQSIVHPIPHSLYYIRGSD</sequence>
<evidence type="ECO:0000313" key="2">
    <source>
        <dbReference type="Proteomes" id="UP001630127"/>
    </source>
</evidence>
<protein>
    <submittedName>
        <fullName evidence="1">Uncharacterized protein</fullName>
    </submittedName>
</protein>
<dbReference type="EMBL" id="JBJUIK010000004">
    <property type="protein sequence ID" value="KAL3529302.1"/>
    <property type="molecule type" value="Genomic_DNA"/>
</dbReference>
<proteinExistence type="predicted"/>
<dbReference type="AlphaFoldDB" id="A0ABD3AC54"/>
<gene>
    <name evidence="1" type="ORF">ACH5RR_008624</name>
</gene>
<keyword evidence="2" id="KW-1185">Reference proteome</keyword>
<reference evidence="1 2" key="1">
    <citation type="submission" date="2024-11" db="EMBL/GenBank/DDBJ databases">
        <title>A near-complete genome assembly of Cinchona calisaya.</title>
        <authorList>
            <person name="Lian D.C."/>
            <person name="Zhao X.W."/>
            <person name="Wei L."/>
        </authorList>
    </citation>
    <scope>NUCLEOTIDE SEQUENCE [LARGE SCALE GENOMIC DNA]</scope>
    <source>
        <tissue evidence="1">Nenye</tissue>
    </source>
</reference>
<evidence type="ECO:0000313" key="1">
    <source>
        <dbReference type="EMBL" id="KAL3529302.1"/>
    </source>
</evidence>
<name>A0ABD3AC54_9GENT</name>